<reference evidence="1 2" key="1">
    <citation type="journal article" date="2020" name="Nat. Food">
        <title>A phased Vanilla planifolia genome enables genetic improvement of flavour and production.</title>
        <authorList>
            <person name="Hasing T."/>
            <person name="Tang H."/>
            <person name="Brym M."/>
            <person name="Khazi F."/>
            <person name="Huang T."/>
            <person name="Chambers A.H."/>
        </authorList>
    </citation>
    <scope>NUCLEOTIDE SEQUENCE [LARGE SCALE GENOMIC DNA]</scope>
    <source>
        <tissue evidence="1">Leaf</tissue>
    </source>
</reference>
<proteinExistence type="predicted"/>
<evidence type="ECO:0000313" key="1">
    <source>
        <dbReference type="EMBL" id="KAG0498564.1"/>
    </source>
</evidence>
<evidence type="ECO:0000313" key="2">
    <source>
        <dbReference type="Proteomes" id="UP000636800"/>
    </source>
</evidence>
<dbReference type="EMBL" id="JADCNL010000001">
    <property type="protein sequence ID" value="KAG0498564.1"/>
    <property type="molecule type" value="Genomic_DNA"/>
</dbReference>
<keyword evidence="2" id="KW-1185">Reference proteome</keyword>
<dbReference type="PANTHER" id="PTHR46388:SF3">
    <property type="entry name" value="DUF1618 DOMAIN-CONTAINING PROTEIN"/>
    <property type="match status" value="1"/>
</dbReference>
<dbReference type="InterPro" id="IPR011042">
    <property type="entry name" value="6-blade_b-propeller_TolB-like"/>
</dbReference>
<dbReference type="AlphaFoldDB" id="A0A835VFA2"/>
<sequence>PGHQWLNIFSEVNKLFDKEDFFLILVNAFIQGDPLVDHCDRILMIERVKFLQKRYPKLKVIGLQCVGSAKALSIHSEVLKTIMEEYITFPILIVDRKLIKVIDSAVYLFSEGSTGSLSVDEDGGRIFISDCNHHRIIIIDGDGKVLDSIGSSPGFVDADFDSAKLWRPAASFYNVSDECLYFVDSENNAIRRADMSSRLVETVYPIPKPSGFWGQILGVWNRILKISGLGIDHMKSEELVFNQIACPWHMSRFGDDEVIIVSRSCSVAWILSMATWKIKEVITGHQNIFGNYRNLMAEKLSFLNEANGILQQRFSILLEKNPFTLMSSFGRFQNDIIFLDADGQNVLKFNWASKTASFIQFSNVGVLGLPYWLSCPIERVYNSGNYIDETIEHVQNFRVLPGRVDIRVNVDIPRDAKLAAPLDDNCVWYQAKGSSAVVSKTEDENTPREKVGIAQQWFDELDNLAFLNTQLENSECTVQNDDKSIEKGLEDTEKPKLNCAVNVSPGTSEIIVSAALYLKLSPTVNLKDATSILNPREHKNSLIEAERFRSYLENCGEMTCVIFTRPLHLRIKLYCGDHPAAATSKETILTDTQLEMNVMVK</sequence>
<accession>A0A835VFA2</accession>
<dbReference type="SUPFAM" id="SSF63825">
    <property type="entry name" value="YWTD domain"/>
    <property type="match status" value="1"/>
</dbReference>
<gene>
    <name evidence="1" type="ORF">HPP92_003255</name>
</gene>
<protein>
    <recommendedName>
        <fullName evidence="3">NHL repeat-containing protein 2</fullName>
    </recommendedName>
</protein>
<feature type="non-terminal residue" evidence="1">
    <location>
        <position position="1"/>
    </location>
</feature>
<name>A0A835VFA2_VANPL</name>
<dbReference type="Proteomes" id="UP000636800">
    <property type="component" value="Chromosome 1"/>
</dbReference>
<evidence type="ECO:0008006" key="3">
    <source>
        <dbReference type="Google" id="ProtNLM"/>
    </source>
</evidence>
<comment type="caution">
    <text evidence="1">The sequence shown here is derived from an EMBL/GenBank/DDBJ whole genome shotgun (WGS) entry which is preliminary data.</text>
</comment>
<dbReference type="Gene3D" id="2.120.10.30">
    <property type="entry name" value="TolB, C-terminal domain"/>
    <property type="match status" value="1"/>
</dbReference>
<dbReference type="PANTHER" id="PTHR46388">
    <property type="entry name" value="NHL REPEAT-CONTAINING PROTEIN 2"/>
    <property type="match status" value="1"/>
</dbReference>
<organism evidence="1 2">
    <name type="scientific">Vanilla planifolia</name>
    <name type="common">Vanilla</name>
    <dbReference type="NCBI Taxonomy" id="51239"/>
    <lineage>
        <taxon>Eukaryota</taxon>
        <taxon>Viridiplantae</taxon>
        <taxon>Streptophyta</taxon>
        <taxon>Embryophyta</taxon>
        <taxon>Tracheophyta</taxon>
        <taxon>Spermatophyta</taxon>
        <taxon>Magnoliopsida</taxon>
        <taxon>Liliopsida</taxon>
        <taxon>Asparagales</taxon>
        <taxon>Orchidaceae</taxon>
        <taxon>Vanilloideae</taxon>
        <taxon>Vanilleae</taxon>
        <taxon>Vanilla</taxon>
    </lineage>
</organism>